<evidence type="ECO:0000256" key="4">
    <source>
        <dbReference type="SAM" id="MobiDB-lite"/>
    </source>
</evidence>
<protein>
    <submittedName>
        <fullName evidence="6">ABC-F family ATP-binding cassette domain-containing protein</fullName>
    </submittedName>
</protein>
<dbReference type="SUPFAM" id="SSF52540">
    <property type="entry name" value="P-loop containing nucleoside triphosphate hydrolases"/>
    <property type="match status" value="2"/>
</dbReference>
<dbReference type="PROSITE" id="PS50893">
    <property type="entry name" value="ABC_TRANSPORTER_2"/>
    <property type="match status" value="2"/>
</dbReference>
<evidence type="ECO:0000313" key="6">
    <source>
        <dbReference type="EMBL" id="GAA0732581.1"/>
    </source>
</evidence>
<sequence>MNLICLENICKTYGEKILLKDANLNIDSSEKIGIIGVNGTGKSTLLKIVAGIESFDKGNIITSNDLSLSYLSQNTKFDNNATVIEQVFKGNSETMKTLRDYESTLKSIEENPTNTKLQEKLLKLTTKMDTFDIWNLEHEAKIILTKLGINNFNEKVGNLSGGQKKRIALGSALIKPCNLLILDEPTNHIDNETVSWLEEYLNNRKGALLMITHDRYFLDRVTNKTIELHKGNLYTYTGNYSIFLEKKAEREEREKSEESKRKNLFRRELAWIKRGCKARSTKQKARIKRFEDIKNSKKDLSTDKVEISTGSTRLGKKVIEIDSLVKTYKNKIILNNFDFIISPYDRIGIIGSNGIGKSTLLNIIIGKIKADSGEVNIGDTVKIGYFSQENEELDESMRVIEYIKETAEFIKSADDKLISASSMLEQFLFTKEMQWTFISKLSGGERKRLQLLKILMESPNVLILDEPTNDLDIETLTILEDYIENFSGTVISVSHDRYFLDKTCEKLLVFKGNGVIKTHVGNYTEYIDKYNESTKLKSSNNKSDLNKTVQKKKNTGKNTSSLKFSYKEKLEYEKIDEVISQTESEVEKIEEQIAESGSDYLKLEELLEKKKELEENLETLYERWEYLNELAEKINNQKNSK</sequence>
<dbReference type="InterPro" id="IPR032781">
    <property type="entry name" value="ABC_tran_Xtn"/>
</dbReference>
<reference evidence="6 7" key="1">
    <citation type="journal article" date="2019" name="Int. J. Syst. Evol. Microbiol.">
        <title>The Global Catalogue of Microorganisms (GCM) 10K type strain sequencing project: providing services to taxonomists for standard genome sequencing and annotation.</title>
        <authorList>
            <consortium name="The Broad Institute Genomics Platform"/>
            <consortium name="The Broad Institute Genome Sequencing Center for Infectious Disease"/>
            <person name="Wu L."/>
            <person name="Ma J."/>
        </authorList>
    </citation>
    <scope>NUCLEOTIDE SEQUENCE [LARGE SCALE GENOMIC DNA]</scope>
    <source>
        <strain evidence="6 7">JCM 1407</strain>
    </source>
</reference>
<dbReference type="InterPro" id="IPR017871">
    <property type="entry name" value="ABC_transporter-like_CS"/>
</dbReference>
<dbReference type="Pfam" id="PF00005">
    <property type="entry name" value="ABC_tran"/>
    <property type="match status" value="2"/>
</dbReference>
<feature type="coiled-coil region" evidence="3">
    <location>
        <begin position="572"/>
        <end position="630"/>
    </location>
</feature>
<keyword evidence="2 6" id="KW-0067">ATP-binding</keyword>
<comment type="caution">
    <text evidence="6">The sequence shown here is derived from an EMBL/GenBank/DDBJ whole genome shotgun (WGS) entry which is preliminary data.</text>
</comment>
<dbReference type="Pfam" id="PF16326">
    <property type="entry name" value="ABC_tran_CTD"/>
    <property type="match status" value="1"/>
</dbReference>
<dbReference type="InterPro" id="IPR003593">
    <property type="entry name" value="AAA+_ATPase"/>
</dbReference>
<dbReference type="Pfam" id="PF12848">
    <property type="entry name" value="ABC_tran_Xtn"/>
    <property type="match status" value="1"/>
</dbReference>
<dbReference type="PROSITE" id="PS00211">
    <property type="entry name" value="ABC_TRANSPORTER_1"/>
    <property type="match status" value="2"/>
</dbReference>
<gene>
    <name evidence="6" type="ORF">GCM10008906_02370</name>
</gene>
<keyword evidence="3" id="KW-0175">Coiled coil</keyword>
<dbReference type="Gene3D" id="1.10.287.380">
    <property type="entry name" value="Valyl-tRNA synthetase, C-terminal domain"/>
    <property type="match status" value="1"/>
</dbReference>
<dbReference type="Proteomes" id="UP001501510">
    <property type="component" value="Unassembled WGS sequence"/>
</dbReference>
<evidence type="ECO:0000256" key="2">
    <source>
        <dbReference type="ARBA" id="ARBA00022840"/>
    </source>
</evidence>
<dbReference type="EMBL" id="BAAACG010000001">
    <property type="protein sequence ID" value="GAA0732581.1"/>
    <property type="molecule type" value="Genomic_DNA"/>
</dbReference>
<dbReference type="Gene3D" id="3.40.50.300">
    <property type="entry name" value="P-loop containing nucleotide triphosphate hydrolases"/>
    <property type="match status" value="2"/>
</dbReference>
<evidence type="ECO:0000313" key="7">
    <source>
        <dbReference type="Proteomes" id="UP001501510"/>
    </source>
</evidence>
<dbReference type="InterPro" id="IPR032524">
    <property type="entry name" value="ABC_tran_C"/>
</dbReference>
<dbReference type="CDD" id="cd03221">
    <property type="entry name" value="ABCF_EF-3"/>
    <property type="match status" value="2"/>
</dbReference>
<dbReference type="PANTHER" id="PTHR42855:SF1">
    <property type="entry name" value="ABC TRANSPORTER DOMAIN-CONTAINING PROTEIN"/>
    <property type="match status" value="1"/>
</dbReference>
<evidence type="ECO:0000256" key="3">
    <source>
        <dbReference type="SAM" id="Coils"/>
    </source>
</evidence>
<feature type="domain" description="ABC transporter" evidence="5">
    <location>
        <begin position="4"/>
        <end position="255"/>
    </location>
</feature>
<dbReference type="InterPro" id="IPR037118">
    <property type="entry name" value="Val-tRNA_synth_C_sf"/>
</dbReference>
<dbReference type="SMART" id="SM00382">
    <property type="entry name" value="AAA"/>
    <property type="match status" value="2"/>
</dbReference>
<dbReference type="InterPro" id="IPR051309">
    <property type="entry name" value="ABCF_ATPase"/>
</dbReference>
<keyword evidence="7" id="KW-1185">Reference proteome</keyword>
<evidence type="ECO:0000259" key="5">
    <source>
        <dbReference type="PROSITE" id="PS50893"/>
    </source>
</evidence>
<feature type="domain" description="ABC transporter" evidence="5">
    <location>
        <begin position="319"/>
        <end position="539"/>
    </location>
</feature>
<organism evidence="6 7">
    <name type="scientific">Clostridium oceanicum</name>
    <dbReference type="NCBI Taxonomy" id="1543"/>
    <lineage>
        <taxon>Bacteria</taxon>
        <taxon>Bacillati</taxon>
        <taxon>Bacillota</taxon>
        <taxon>Clostridia</taxon>
        <taxon>Eubacteriales</taxon>
        <taxon>Clostridiaceae</taxon>
        <taxon>Clostridium</taxon>
    </lineage>
</organism>
<feature type="compositionally biased region" description="Polar residues" evidence="4">
    <location>
        <begin position="537"/>
        <end position="548"/>
    </location>
</feature>
<dbReference type="PANTHER" id="PTHR42855">
    <property type="entry name" value="ABC TRANSPORTER ATP-BINDING SUBUNIT"/>
    <property type="match status" value="1"/>
</dbReference>
<name>A0ABN1J903_9CLOT</name>
<accession>A0ABN1J903</accession>
<proteinExistence type="predicted"/>
<dbReference type="RefSeq" id="WP_343757999.1">
    <property type="nucleotide sequence ID" value="NZ_BAAACG010000001.1"/>
</dbReference>
<evidence type="ECO:0000256" key="1">
    <source>
        <dbReference type="ARBA" id="ARBA00022741"/>
    </source>
</evidence>
<dbReference type="InterPro" id="IPR003439">
    <property type="entry name" value="ABC_transporter-like_ATP-bd"/>
</dbReference>
<keyword evidence="1" id="KW-0547">Nucleotide-binding</keyword>
<feature type="region of interest" description="Disordered" evidence="4">
    <location>
        <begin position="537"/>
        <end position="556"/>
    </location>
</feature>
<dbReference type="InterPro" id="IPR027417">
    <property type="entry name" value="P-loop_NTPase"/>
</dbReference>
<dbReference type="GO" id="GO:0005524">
    <property type="term" value="F:ATP binding"/>
    <property type="evidence" value="ECO:0007669"/>
    <property type="project" value="UniProtKB-KW"/>
</dbReference>